<proteinExistence type="predicted"/>
<reference evidence="1 2" key="1">
    <citation type="journal article" date="2020" name="Microbes Environ.">
        <title>Synthetic bacterial community of duckweed: a simple and stable system to study plant-microbe interactions.</title>
        <authorList>
            <person name="Ishizawa H."/>
            <person name="Tada M."/>
            <person name="Kuroda M."/>
            <person name="Inoue D."/>
            <person name="Futamata H."/>
            <person name="Ike M."/>
        </authorList>
    </citation>
    <scope>NUCLEOTIDE SEQUENCE [LARGE SCALE GENOMIC DNA]</scope>
    <source>
        <strain evidence="1 2">DW100</strain>
    </source>
</reference>
<gene>
    <name evidence="1" type="ORF">CRDW_36740</name>
</gene>
<evidence type="ECO:0000313" key="1">
    <source>
        <dbReference type="EMBL" id="BEV06300.1"/>
    </source>
</evidence>
<protein>
    <submittedName>
        <fullName evidence="1">Uncharacterized protein</fullName>
    </submittedName>
</protein>
<dbReference type="EMBL" id="AP029022">
    <property type="protein sequence ID" value="BEV06300.1"/>
    <property type="molecule type" value="Genomic_DNA"/>
</dbReference>
<sequence>MNIFQKFVFLFFLIISKFVFAQNENEFREAFTLKIAVDSMTFYQQEIGKSKYFVKDNILQIYPGEHLFIETEVKDDKIQTMKIVKENKNPLKTIEIEFSQKVSGRQNKGMTLSVSNPFDKNLNYDAIINVVGKKGWFETSIIPIKPKLKNFEMWSQPIITIVLNNWRFDK</sequence>
<evidence type="ECO:0000313" key="2">
    <source>
        <dbReference type="Proteomes" id="UP001380186"/>
    </source>
</evidence>
<name>A0ABN7CIP4_9FLAO</name>
<organism evidence="1 2">
    <name type="scientific">Chryseobacterium gambrini</name>
    <dbReference type="NCBI Taxonomy" id="373672"/>
    <lineage>
        <taxon>Bacteria</taxon>
        <taxon>Pseudomonadati</taxon>
        <taxon>Bacteroidota</taxon>
        <taxon>Flavobacteriia</taxon>
        <taxon>Flavobacteriales</taxon>
        <taxon>Weeksellaceae</taxon>
        <taxon>Chryseobacterium group</taxon>
        <taxon>Chryseobacterium</taxon>
    </lineage>
</organism>
<keyword evidence="2" id="KW-1185">Reference proteome</keyword>
<dbReference type="Proteomes" id="UP001380186">
    <property type="component" value="Chromosome"/>
</dbReference>
<dbReference type="RefSeq" id="WP_256039326.1">
    <property type="nucleotide sequence ID" value="NZ_CP116008.1"/>
</dbReference>
<accession>A0ABN7CIP4</accession>